<dbReference type="OrthoDB" id="9917124at2"/>
<dbReference type="GO" id="GO:0009279">
    <property type="term" value="C:cell outer membrane"/>
    <property type="evidence" value="ECO:0007669"/>
    <property type="project" value="UniProtKB-SubCell"/>
</dbReference>
<gene>
    <name evidence="6" type="ORF">THFILI_06495</name>
</gene>
<dbReference type="RefSeq" id="WP_038067603.1">
    <property type="nucleotide sequence ID" value="NZ_JPSL02000039.1"/>
</dbReference>
<evidence type="ECO:0000313" key="6">
    <source>
        <dbReference type="EMBL" id="KGQ20908.1"/>
    </source>
</evidence>
<evidence type="ECO:0000256" key="2">
    <source>
        <dbReference type="ARBA" id="ARBA00004418"/>
    </source>
</evidence>
<evidence type="ECO:0000259" key="5">
    <source>
        <dbReference type="Pfam" id="PF22149"/>
    </source>
</evidence>
<keyword evidence="3" id="KW-0574">Periplasm</keyword>
<keyword evidence="7" id="KW-1185">Reference proteome</keyword>
<dbReference type="PATRIC" id="fig|276.5.peg.2318"/>
<dbReference type="EMBL" id="JPSL02000039">
    <property type="protein sequence ID" value="KGQ20908.1"/>
    <property type="molecule type" value="Genomic_DNA"/>
</dbReference>
<dbReference type="Proteomes" id="UP000030364">
    <property type="component" value="Unassembled WGS sequence"/>
</dbReference>
<keyword evidence="4" id="KW-0998">Cell outer membrane</keyword>
<evidence type="ECO:0000256" key="4">
    <source>
        <dbReference type="ARBA" id="ARBA00023237"/>
    </source>
</evidence>
<evidence type="ECO:0000256" key="3">
    <source>
        <dbReference type="ARBA" id="ARBA00022764"/>
    </source>
</evidence>
<feature type="domain" description="Type IV pilin Tt1219-like C-terminal" evidence="5">
    <location>
        <begin position="46"/>
        <end position="232"/>
    </location>
</feature>
<organism evidence="6 7">
    <name type="scientific">Thermus filiformis</name>
    <dbReference type="NCBI Taxonomy" id="276"/>
    <lineage>
        <taxon>Bacteria</taxon>
        <taxon>Thermotogati</taxon>
        <taxon>Deinococcota</taxon>
        <taxon>Deinococci</taxon>
        <taxon>Thermales</taxon>
        <taxon>Thermaceae</taxon>
        <taxon>Thermus</taxon>
    </lineage>
</organism>
<dbReference type="InterPro" id="IPR012902">
    <property type="entry name" value="N_methyl_site"/>
</dbReference>
<protein>
    <recommendedName>
        <fullName evidence="5">Type IV pilin Tt1219-like C-terminal domain-containing protein</fullName>
    </recommendedName>
</protein>
<sequence length="234" mass="24405">MRTKVGFTLVELLLALAILGVLLGAALGLLQSSAQVERGERALSSLAQEVGLAATALAREAYLAGYGLGAGTPLALGGALTLRFLCDTGMEPYCSQDTMGRTRAVAYELRGETLYYGACADPCTPSITNPVLDGVERFRVAYRSGGAWSDAPLTVTLNSSGASPKVEMLALYLATRSPLAARAGSFTPGRSVDWSAAPDGEALKSLLLSGYAPPQNGRPRAERLVVVGTPNLNR</sequence>
<reference evidence="6 7" key="1">
    <citation type="journal article" date="2015" name="Genome Announc.">
        <title>Draft Genome Sequence of the Thermophile Thermus filiformis ATCC 43280, Producer of Carotenoid-(Di)glucoside-Branched Fatty Acid (Di)esters and Source of Hyperthermostable Enzymes of Biotechnological Interest.</title>
        <authorList>
            <person name="Mandelli F."/>
            <person name="Oliveira Ramires B."/>
            <person name="Couger M.B."/>
            <person name="Paixao D.A."/>
            <person name="Camilo C.M."/>
            <person name="Polikarpov I."/>
            <person name="Prade R."/>
            <person name="Riano-Pachon D.M."/>
            <person name="Squina F.M."/>
        </authorList>
    </citation>
    <scope>NUCLEOTIDE SEQUENCE [LARGE SCALE GENOMIC DNA]</scope>
    <source>
        <strain evidence="6 7">ATCC 43280</strain>
    </source>
</reference>
<dbReference type="InterPro" id="IPR054401">
    <property type="entry name" value="Tt1219-like_C"/>
</dbReference>
<dbReference type="NCBIfam" id="TIGR02532">
    <property type="entry name" value="IV_pilin_GFxxxE"/>
    <property type="match status" value="1"/>
</dbReference>
<dbReference type="Pfam" id="PF22149">
    <property type="entry name" value="Tt1219-like"/>
    <property type="match status" value="1"/>
</dbReference>
<evidence type="ECO:0000313" key="7">
    <source>
        <dbReference type="Proteomes" id="UP000030364"/>
    </source>
</evidence>
<dbReference type="GO" id="GO:0042597">
    <property type="term" value="C:periplasmic space"/>
    <property type="evidence" value="ECO:0007669"/>
    <property type="project" value="UniProtKB-SubCell"/>
</dbReference>
<proteinExistence type="predicted"/>
<accession>A0A0A2WM65</accession>
<keyword evidence="4" id="KW-0472">Membrane</keyword>
<dbReference type="InterPro" id="IPR045584">
    <property type="entry name" value="Pilin-like"/>
</dbReference>
<evidence type="ECO:0000256" key="1">
    <source>
        <dbReference type="ARBA" id="ARBA00004203"/>
    </source>
</evidence>
<dbReference type="STRING" id="276.THFILI_06495"/>
<comment type="subcellular location">
    <subcellularLocation>
        <location evidence="1">Cell outer membrane</location>
        <topology evidence="1">Single-pass membrane protein</topology>
    </subcellularLocation>
    <subcellularLocation>
        <location evidence="2">Periplasm</location>
    </subcellularLocation>
</comment>
<dbReference type="Pfam" id="PF07963">
    <property type="entry name" value="N_methyl"/>
    <property type="match status" value="1"/>
</dbReference>
<dbReference type="SUPFAM" id="SSF54523">
    <property type="entry name" value="Pili subunits"/>
    <property type="match status" value="1"/>
</dbReference>
<comment type="caution">
    <text evidence="6">The sequence shown here is derived from an EMBL/GenBank/DDBJ whole genome shotgun (WGS) entry which is preliminary data.</text>
</comment>
<dbReference type="AlphaFoldDB" id="A0A0A2WM65"/>
<name>A0A0A2WM65_THEFI</name>